<comment type="caution">
    <text evidence="1">The sequence shown here is derived from an EMBL/GenBank/DDBJ whole genome shotgun (WGS) entry which is preliminary data.</text>
</comment>
<evidence type="ECO:0000313" key="1">
    <source>
        <dbReference type="EMBL" id="OAH50249.1"/>
    </source>
</evidence>
<sequence>MEIGFAAAVAAVIATSLFVAARRSRRDRAVVDAEGPGAAARRQAESEARLAKGTAVYVDGRHNAGGPV</sequence>
<evidence type="ECO:0000313" key="2">
    <source>
        <dbReference type="Proteomes" id="UP000076998"/>
    </source>
</evidence>
<dbReference type="RefSeq" id="WP_064002615.1">
    <property type="nucleotide sequence ID" value="NZ_LSTV01000002.1"/>
</dbReference>
<proteinExistence type="predicted"/>
<accession>A0A177KA08</accession>
<dbReference type="Proteomes" id="UP000076998">
    <property type="component" value="Unassembled WGS sequence"/>
</dbReference>
<name>A0A177KA08_9MICO</name>
<reference evidence="1 2" key="1">
    <citation type="submission" date="2016-02" db="EMBL/GenBank/DDBJ databases">
        <authorList>
            <person name="Wen L."/>
            <person name="He K."/>
            <person name="Yang H."/>
        </authorList>
    </citation>
    <scope>NUCLEOTIDE SEQUENCE [LARGE SCALE GENOMIC DNA]</scope>
    <source>
        <strain evidence="1 2">CD11_3</strain>
    </source>
</reference>
<organism evidence="1 2">
    <name type="scientific">Microbacterium oleivorans</name>
    <dbReference type="NCBI Taxonomy" id="273677"/>
    <lineage>
        <taxon>Bacteria</taxon>
        <taxon>Bacillati</taxon>
        <taxon>Actinomycetota</taxon>
        <taxon>Actinomycetes</taxon>
        <taxon>Micrococcales</taxon>
        <taxon>Microbacteriaceae</taxon>
        <taxon>Microbacterium</taxon>
    </lineage>
</organism>
<dbReference type="AlphaFoldDB" id="A0A177KA08"/>
<gene>
    <name evidence="1" type="ORF">AYL44_07220</name>
</gene>
<dbReference type="EMBL" id="LSTV01000002">
    <property type="protein sequence ID" value="OAH50249.1"/>
    <property type="molecule type" value="Genomic_DNA"/>
</dbReference>
<protein>
    <submittedName>
        <fullName evidence="1">Uncharacterized protein</fullName>
    </submittedName>
</protein>